<proteinExistence type="predicted"/>
<dbReference type="EMBL" id="CP040856">
    <property type="protein sequence ID" value="QIA88640.1"/>
    <property type="molecule type" value="Genomic_DNA"/>
</dbReference>
<name>A0A9X7XV56_LACJH</name>
<feature type="region of interest" description="Disordered" evidence="1">
    <location>
        <begin position="37"/>
        <end position="107"/>
    </location>
</feature>
<evidence type="ECO:0000256" key="2">
    <source>
        <dbReference type="SAM" id="SignalP"/>
    </source>
</evidence>
<feature type="compositionally biased region" description="Basic and acidic residues" evidence="1">
    <location>
        <begin position="277"/>
        <end position="298"/>
    </location>
</feature>
<feature type="compositionally biased region" description="Basic and acidic residues" evidence="1">
    <location>
        <begin position="240"/>
        <end position="268"/>
    </location>
</feature>
<protein>
    <recommendedName>
        <fullName evidence="5">Gram-positive pilin subunit D1 N-terminal domain-containing protein</fullName>
    </recommendedName>
</protein>
<keyword evidence="2" id="KW-0732">Signal</keyword>
<evidence type="ECO:0000256" key="1">
    <source>
        <dbReference type="SAM" id="MobiDB-lite"/>
    </source>
</evidence>
<reference evidence="3 4" key="1">
    <citation type="submission" date="2019-06" db="EMBL/GenBank/DDBJ databases">
        <title>Whole genome sequencing of Lactobacillus johnsonii strain G2A.</title>
        <authorList>
            <person name="Conlan S."/>
            <person name="Thomas P.J."/>
            <person name="Mullikin J."/>
            <person name="Singer J."/>
            <person name="Weaver C."/>
            <person name="Segre J.A."/>
        </authorList>
    </citation>
    <scope>NUCLEOTIDE SEQUENCE [LARGE SCALE GENOMIC DNA]</scope>
    <source>
        <strain evidence="3 4">G2A</strain>
        <plasmid evidence="3 4">unnamed2</plasmid>
    </source>
</reference>
<dbReference type="AlphaFoldDB" id="A0A9X7XV56"/>
<feature type="compositionally biased region" description="Acidic residues" evidence="1">
    <location>
        <begin position="299"/>
        <end position="309"/>
    </location>
</feature>
<feature type="region of interest" description="Disordered" evidence="1">
    <location>
        <begin position="390"/>
        <end position="454"/>
    </location>
</feature>
<evidence type="ECO:0000313" key="4">
    <source>
        <dbReference type="Proteomes" id="UP000464749"/>
    </source>
</evidence>
<sequence>MQSTRKNKLFSAVLISANVLALAAPAAVPVAYAAEANQTPATTQSSSTNGSKASEKSSSEKKDNTSEDNNKDKEQSTVKKNDDKSSIKIVTNTHTNKDDPDNPQNLKEQTMIIRKVVATSEKDLSSDSLQGVNGAKFTVYDVTDLMNTIIKEKLKVDESNPSDKQVDNALAKADDTDTKAQEMDSDTTNDKQDSNKENSESSKDESKIPQAYKWSKSSSSDKAKSESSQGKLSSQAPTADAEKDKSSKTKEESKSSSTDKKDDSKDKSSSQSSVDSSKSKSDDKSEASSKSSSEKEKDDDTDDALIEQVEEMRKDDTIRKEIASRAAKIDPKEMKTFAEVTTGHDSASKKDGVARVKLPIDGKYHAYYVVNTSTPKEAKVKNSDPIVVITPITDDNGKYSPEFTVYPKSEKIPDTPKPATPNTPQSQSQTQSQNQQPGQNQHQNQVQETPGHTVTETKMYQTGRSNNIWNNIVSYFKGLFE</sequence>
<gene>
    <name evidence="3" type="ORF">FEE39_10380</name>
</gene>
<geneLocation type="plasmid" evidence="3 4">
    <name>unnamed2</name>
</geneLocation>
<accession>A0A9X7XV56</accession>
<dbReference type="RefSeq" id="WP_163588997.1">
    <property type="nucleotide sequence ID" value="NZ_CP040856.1"/>
</dbReference>
<feature type="signal peptide" evidence="2">
    <location>
        <begin position="1"/>
        <end position="23"/>
    </location>
</feature>
<evidence type="ECO:0000313" key="3">
    <source>
        <dbReference type="EMBL" id="QIA88640.1"/>
    </source>
</evidence>
<dbReference type="Proteomes" id="UP000464749">
    <property type="component" value="Plasmid unnamed2"/>
</dbReference>
<feature type="region of interest" description="Disordered" evidence="1">
    <location>
        <begin position="157"/>
        <end position="315"/>
    </location>
</feature>
<feature type="chain" id="PRO_5040967503" description="Gram-positive pilin subunit D1 N-terminal domain-containing protein" evidence="2">
    <location>
        <begin position="24"/>
        <end position="481"/>
    </location>
</feature>
<evidence type="ECO:0008006" key="5">
    <source>
        <dbReference type="Google" id="ProtNLM"/>
    </source>
</evidence>
<organism evidence="3 4">
    <name type="scientific">Lactobacillus johnsonii</name>
    <dbReference type="NCBI Taxonomy" id="33959"/>
    <lineage>
        <taxon>Bacteria</taxon>
        <taxon>Bacillati</taxon>
        <taxon>Bacillota</taxon>
        <taxon>Bacilli</taxon>
        <taxon>Lactobacillales</taxon>
        <taxon>Lactobacillaceae</taxon>
        <taxon>Lactobacillus</taxon>
    </lineage>
</organism>
<feature type="compositionally biased region" description="Low complexity" evidence="1">
    <location>
        <begin position="422"/>
        <end position="450"/>
    </location>
</feature>
<keyword evidence="3" id="KW-0614">Plasmid</keyword>
<feature type="compositionally biased region" description="Basic and acidic residues" evidence="1">
    <location>
        <begin position="53"/>
        <end position="86"/>
    </location>
</feature>
<feature type="compositionally biased region" description="Basic and acidic residues" evidence="1">
    <location>
        <begin position="172"/>
        <end position="207"/>
    </location>
</feature>